<dbReference type="EMBL" id="SRZC01000017">
    <property type="protein sequence ID" value="TGX81383.1"/>
    <property type="molecule type" value="Genomic_DNA"/>
</dbReference>
<accession>A0AC61QNP0</accession>
<sequence>MWYAIGTLAAINALILTYYYFKVWKPMRTIANGIDLLHEQDFSSRLAPVGERQADRLVAMFNEMMDSLKNEHLKLEEQNFFLTQLIKVSPMGVVVYDYDGNETMRNAAAERLLSEGGSTLQRELTGMRRGEETTIRLSDSQIYRCFRMSFTDRGFARQFLLIESLTEEVVAAERRAYEKVIRMIAHEVNNTMAGVGSILDTLQQLSDEEEKELMAVCVDRCHSMSRFITRFADVVKIPEAVTKDSEIRSFILSRSKFLESLCSPRNIRLVFRLGNEDITAPIDESLFEQVLTNIVKNSAESIGQDGTITIGLHGRTLEIIDNGHGISPEVEQKLFSPFFSTKPDGQGIGLIFVRDVLRKHHFRFSLHTDQEDGLTHFRIHL</sequence>
<evidence type="ECO:0000313" key="2">
    <source>
        <dbReference type="Proteomes" id="UP000308886"/>
    </source>
</evidence>
<reference evidence="1" key="1">
    <citation type="submission" date="2019-04" db="EMBL/GenBank/DDBJ databases">
        <title>Microbes associate with the intestines of laboratory mice.</title>
        <authorList>
            <person name="Navarre W."/>
            <person name="Wong E."/>
            <person name="Huang K."/>
            <person name="Tropini C."/>
            <person name="Ng K."/>
            <person name="Yu B."/>
        </authorList>
    </citation>
    <scope>NUCLEOTIDE SEQUENCE</scope>
    <source>
        <strain evidence="1">NM73_A23</strain>
    </source>
</reference>
<keyword evidence="1" id="KW-0418">Kinase</keyword>
<proteinExistence type="predicted"/>
<comment type="caution">
    <text evidence="1">The sequence shown here is derived from an EMBL/GenBank/DDBJ whole genome shotgun (WGS) entry which is preliminary data.</text>
</comment>
<protein>
    <submittedName>
        <fullName evidence="1">PAS domain-containing sensor histidine kinase</fullName>
    </submittedName>
</protein>
<keyword evidence="1" id="KW-0808">Transferase</keyword>
<keyword evidence="2" id="KW-1185">Reference proteome</keyword>
<evidence type="ECO:0000313" key="1">
    <source>
        <dbReference type="EMBL" id="TGX81383.1"/>
    </source>
</evidence>
<gene>
    <name evidence="1" type="ORF">E5358_10380</name>
</gene>
<name>A0AC61QNP0_9BACT</name>
<organism evidence="1 2">
    <name type="scientific">Palleniella muris</name>
    <dbReference type="NCBI Taxonomy" id="3038145"/>
    <lineage>
        <taxon>Bacteria</taxon>
        <taxon>Pseudomonadati</taxon>
        <taxon>Bacteroidota</taxon>
        <taxon>Bacteroidia</taxon>
        <taxon>Bacteroidales</taxon>
        <taxon>Prevotellaceae</taxon>
        <taxon>Palleniella</taxon>
    </lineage>
</organism>
<dbReference type="Proteomes" id="UP000308886">
    <property type="component" value="Unassembled WGS sequence"/>
</dbReference>